<organism evidence="2 3">
    <name type="scientific">Meganyctiphanes norvegica</name>
    <name type="common">Northern krill</name>
    <name type="synonym">Thysanopoda norvegica</name>
    <dbReference type="NCBI Taxonomy" id="48144"/>
    <lineage>
        <taxon>Eukaryota</taxon>
        <taxon>Metazoa</taxon>
        <taxon>Ecdysozoa</taxon>
        <taxon>Arthropoda</taxon>
        <taxon>Crustacea</taxon>
        <taxon>Multicrustacea</taxon>
        <taxon>Malacostraca</taxon>
        <taxon>Eumalacostraca</taxon>
        <taxon>Eucarida</taxon>
        <taxon>Euphausiacea</taxon>
        <taxon>Euphausiidae</taxon>
        <taxon>Meganyctiphanes</taxon>
    </lineage>
</organism>
<keyword evidence="1" id="KW-0472">Membrane</keyword>
<dbReference type="EMBL" id="CAXKWB010119021">
    <property type="protein sequence ID" value="CAL4236544.1"/>
    <property type="molecule type" value="Genomic_DNA"/>
</dbReference>
<dbReference type="Proteomes" id="UP001497623">
    <property type="component" value="Unassembled WGS sequence"/>
</dbReference>
<keyword evidence="1" id="KW-0812">Transmembrane</keyword>
<keyword evidence="3" id="KW-1185">Reference proteome</keyword>
<evidence type="ECO:0000256" key="1">
    <source>
        <dbReference type="SAM" id="Phobius"/>
    </source>
</evidence>
<accession>A0AAV2STV5</accession>
<gene>
    <name evidence="2" type="ORF">MNOR_LOCUS40256</name>
</gene>
<evidence type="ECO:0000313" key="2">
    <source>
        <dbReference type="EMBL" id="CAL4236544.1"/>
    </source>
</evidence>
<dbReference type="AlphaFoldDB" id="A0AAV2STV5"/>
<feature type="transmembrane region" description="Helical" evidence="1">
    <location>
        <begin position="6"/>
        <end position="25"/>
    </location>
</feature>
<sequence length="153" mass="17946">MFHQNKIVTSTGSPVFIFLGIFYGAKFHNSNINKTHKSSKKTWSEKYFNAVIFNGGLLYYIHLIKMNNCECIIVHNLYVCALQTDRKLSRRYVRKNHIGLRTDANGWRSTLTQMDFMDFFPKYSLFMAYLYKKRCVGIFQNMASSIHLLGITY</sequence>
<keyword evidence="1" id="KW-1133">Transmembrane helix</keyword>
<proteinExistence type="predicted"/>
<name>A0AAV2STV5_MEGNR</name>
<protein>
    <submittedName>
        <fullName evidence="2">Uncharacterized protein</fullName>
    </submittedName>
</protein>
<comment type="caution">
    <text evidence="2">The sequence shown here is derived from an EMBL/GenBank/DDBJ whole genome shotgun (WGS) entry which is preliminary data.</text>
</comment>
<reference evidence="2 3" key="1">
    <citation type="submission" date="2024-05" db="EMBL/GenBank/DDBJ databases">
        <authorList>
            <person name="Wallberg A."/>
        </authorList>
    </citation>
    <scope>NUCLEOTIDE SEQUENCE [LARGE SCALE GENOMIC DNA]</scope>
</reference>
<feature type="transmembrane region" description="Helical" evidence="1">
    <location>
        <begin position="46"/>
        <end position="64"/>
    </location>
</feature>
<evidence type="ECO:0000313" key="3">
    <source>
        <dbReference type="Proteomes" id="UP001497623"/>
    </source>
</evidence>